<protein>
    <submittedName>
        <fullName evidence="1">Uncharacterized protein</fullName>
    </submittedName>
</protein>
<evidence type="ECO:0000313" key="2">
    <source>
        <dbReference type="Proteomes" id="UP001159363"/>
    </source>
</evidence>
<organism evidence="1 2">
    <name type="scientific">Dryococelus australis</name>
    <dbReference type="NCBI Taxonomy" id="614101"/>
    <lineage>
        <taxon>Eukaryota</taxon>
        <taxon>Metazoa</taxon>
        <taxon>Ecdysozoa</taxon>
        <taxon>Arthropoda</taxon>
        <taxon>Hexapoda</taxon>
        <taxon>Insecta</taxon>
        <taxon>Pterygota</taxon>
        <taxon>Neoptera</taxon>
        <taxon>Polyneoptera</taxon>
        <taxon>Phasmatodea</taxon>
        <taxon>Verophasmatodea</taxon>
        <taxon>Anareolatae</taxon>
        <taxon>Phasmatidae</taxon>
        <taxon>Eurycanthinae</taxon>
        <taxon>Dryococelus</taxon>
    </lineage>
</organism>
<dbReference type="EMBL" id="JARBHB010000001">
    <property type="protein sequence ID" value="KAJ8896776.1"/>
    <property type="molecule type" value="Genomic_DNA"/>
</dbReference>
<evidence type="ECO:0000313" key="1">
    <source>
        <dbReference type="EMBL" id="KAJ8896776.1"/>
    </source>
</evidence>
<accession>A0ABQ9IJC2</accession>
<keyword evidence="2" id="KW-1185">Reference proteome</keyword>
<proteinExistence type="predicted"/>
<comment type="caution">
    <text evidence="1">The sequence shown here is derived from an EMBL/GenBank/DDBJ whole genome shotgun (WGS) entry which is preliminary data.</text>
</comment>
<gene>
    <name evidence="1" type="ORF">PR048_002121</name>
</gene>
<name>A0ABQ9IJC2_9NEOP</name>
<dbReference type="Proteomes" id="UP001159363">
    <property type="component" value="Chromosome 1"/>
</dbReference>
<sequence>MNIHWLRYQKDKPFSILFKYPLSDFIPSSELSVHFTNLGNIMQEKLNGGAWVFKYLKKSDMLYQLKYIPPVHHAFFKTIRSSKEVQDCGPLPEDSEGD</sequence>
<reference evidence="1 2" key="1">
    <citation type="submission" date="2023-02" db="EMBL/GenBank/DDBJ databases">
        <title>LHISI_Scaffold_Assembly.</title>
        <authorList>
            <person name="Stuart O.P."/>
            <person name="Cleave R."/>
            <person name="Magrath M.J.L."/>
            <person name="Mikheyev A.S."/>
        </authorList>
    </citation>
    <scope>NUCLEOTIDE SEQUENCE [LARGE SCALE GENOMIC DNA]</scope>
    <source>
        <strain evidence="1">Daus_M_001</strain>
        <tissue evidence="1">Leg muscle</tissue>
    </source>
</reference>